<evidence type="ECO:0000313" key="4">
    <source>
        <dbReference type="Proteomes" id="UP000029389"/>
    </source>
</evidence>
<proteinExistence type="predicted"/>
<dbReference type="EMBL" id="JMQC01000009">
    <property type="protein sequence ID" value="KFM95546.1"/>
    <property type="molecule type" value="Genomic_DNA"/>
</dbReference>
<gene>
    <name evidence="3" type="ORF">D0U04_22585</name>
    <name evidence="2" type="ORF">DJ93_5515</name>
</gene>
<organism evidence="2 4">
    <name type="scientific">Bacillus clarus</name>
    <dbReference type="NCBI Taxonomy" id="2338372"/>
    <lineage>
        <taxon>Bacteria</taxon>
        <taxon>Bacillati</taxon>
        <taxon>Bacillota</taxon>
        <taxon>Bacilli</taxon>
        <taxon>Bacillales</taxon>
        <taxon>Bacillaceae</taxon>
        <taxon>Bacillus</taxon>
        <taxon>Bacillus cereus group</taxon>
    </lineage>
</organism>
<dbReference type="Proteomes" id="UP000264294">
    <property type="component" value="Unassembled WGS sequence"/>
</dbReference>
<evidence type="ECO:0000313" key="2">
    <source>
        <dbReference type="EMBL" id="KFM95546.1"/>
    </source>
</evidence>
<evidence type="ECO:0000313" key="3">
    <source>
        <dbReference type="EMBL" id="RFT64350.1"/>
    </source>
</evidence>
<feature type="signal peptide" evidence="1">
    <location>
        <begin position="1"/>
        <end position="24"/>
    </location>
</feature>
<dbReference type="RefSeq" id="WP_042984620.1">
    <property type="nucleotide sequence ID" value="NZ_JMQC01000009.1"/>
</dbReference>
<evidence type="ECO:0000313" key="5">
    <source>
        <dbReference type="Proteomes" id="UP000264294"/>
    </source>
</evidence>
<accession>A0A090YBK6</accession>
<sequence>MLKKLVVGALATGIVLSGGAGVFAAEDTTIKSSTVKISETRELGSSAAQAAVRIYNGNVEFYVNGLESTFEQPKYYRVVWSTEFAGKYGPSQSSILASALAPAKGYGYSNSVRQDVPLWQISNKVSKGKTVYAYVQLNSTSGEWWPAGSATVQ</sequence>
<reference evidence="2 4" key="1">
    <citation type="submission" date="2014-04" db="EMBL/GenBank/DDBJ databases">
        <authorList>
            <person name="Bishop-Lilly K.A."/>
            <person name="Broomall S.M."/>
            <person name="Chain P.S."/>
            <person name="Chertkov O."/>
            <person name="Coyne S.R."/>
            <person name="Daligault H.E."/>
            <person name="Davenport K.W."/>
            <person name="Erkkila T."/>
            <person name="Frey K.G."/>
            <person name="Gibbons H.S."/>
            <person name="Gu W."/>
            <person name="Jaissle J."/>
            <person name="Johnson S.L."/>
            <person name="Koroleva G.I."/>
            <person name="Ladner J.T."/>
            <person name="Lo C.-C."/>
            <person name="Minogue T.D."/>
            <person name="Munk C."/>
            <person name="Palacios G.F."/>
            <person name="Redden C.L."/>
            <person name="Rosenzweig C.N."/>
            <person name="Scholz M.B."/>
            <person name="Teshima H."/>
            <person name="Xu Y."/>
        </authorList>
    </citation>
    <scope>NUCLEOTIDE SEQUENCE [LARGE SCALE GENOMIC DNA]</scope>
    <source>
        <strain evidence="2 4">BHP</strain>
    </source>
</reference>
<reference evidence="3 5" key="2">
    <citation type="submission" date="2018-08" db="EMBL/GenBank/DDBJ databases">
        <title>Bacillus clarus sp. nov. strain PS00077A.</title>
        <authorList>
            <person name="Mendez Acevedo M."/>
            <person name="Carroll L."/>
            <person name="Mukherjee M."/>
            <person name="Wiedmann M."/>
            <person name="Kovac J."/>
        </authorList>
    </citation>
    <scope>NUCLEOTIDE SEQUENCE [LARGE SCALE GENOMIC DNA]</scope>
    <source>
        <strain evidence="3 5">PS00077A</strain>
    </source>
</reference>
<dbReference type="AlphaFoldDB" id="A0A090YBK6"/>
<dbReference type="PATRIC" id="fig|1405.8.peg.5691"/>
<protein>
    <recommendedName>
        <fullName evidence="6">DUF5065 domain-containing protein</fullName>
    </recommendedName>
</protein>
<keyword evidence="5" id="KW-1185">Reference proteome</keyword>
<name>A0A090YBK6_9BACI</name>
<evidence type="ECO:0008006" key="6">
    <source>
        <dbReference type="Google" id="ProtNLM"/>
    </source>
</evidence>
<dbReference type="Proteomes" id="UP000029389">
    <property type="component" value="Unassembled WGS sequence"/>
</dbReference>
<evidence type="ECO:0000256" key="1">
    <source>
        <dbReference type="SAM" id="SignalP"/>
    </source>
</evidence>
<feature type="chain" id="PRO_5001867353" description="DUF5065 domain-containing protein" evidence="1">
    <location>
        <begin position="25"/>
        <end position="153"/>
    </location>
</feature>
<keyword evidence="1" id="KW-0732">Signal</keyword>
<dbReference type="EMBL" id="QVOD01000037">
    <property type="protein sequence ID" value="RFT64350.1"/>
    <property type="molecule type" value="Genomic_DNA"/>
</dbReference>
<comment type="caution">
    <text evidence="2">The sequence shown here is derived from an EMBL/GenBank/DDBJ whole genome shotgun (WGS) entry which is preliminary data.</text>
</comment>